<evidence type="ECO:0000256" key="1">
    <source>
        <dbReference type="SAM" id="MobiDB-lite"/>
    </source>
</evidence>
<evidence type="ECO:0000313" key="3">
    <source>
        <dbReference type="Proteomes" id="UP001079535"/>
    </source>
</evidence>
<dbReference type="InterPro" id="IPR014986">
    <property type="entry name" value="XkdN-like"/>
</dbReference>
<accession>A0A9Q4EWE9</accession>
<organism evidence="2 3">
    <name type="scientific">Mediterraneibacter gnavus</name>
    <name type="common">Ruminococcus gnavus</name>
    <dbReference type="NCBI Taxonomy" id="33038"/>
    <lineage>
        <taxon>Bacteria</taxon>
        <taxon>Bacillati</taxon>
        <taxon>Bacillota</taxon>
        <taxon>Clostridia</taxon>
        <taxon>Lachnospirales</taxon>
        <taxon>Lachnospiraceae</taxon>
        <taxon>Mediterraneibacter</taxon>
    </lineage>
</organism>
<dbReference type="Proteomes" id="UP001079535">
    <property type="component" value="Unassembled WGS sequence"/>
</dbReference>
<comment type="caution">
    <text evidence="2">The sequence shown here is derived from an EMBL/GenBank/DDBJ whole genome shotgun (WGS) entry which is preliminary data.</text>
</comment>
<gene>
    <name evidence="2" type="ORF">OZZ17_01585</name>
</gene>
<dbReference type="Pfam" id="PF08890">
    <property type="entry name" value="Phage_TAC_5"/>
    <property type="match status" value="1"/>
</dbReference>
<feature type="region of interest" description="Disordered" evidence="1">
    <location>
        <begin position="1"/>
        <end position="27"/>
    </location>
</feature>
<dbReference type="EMBL" id="JAPRAY010000002">
    <property type="protein sequence ID" value="MCZ0666233.1"/>
    <property type="molecule type" value="Genomic_DNA"/>
</dbReference>
<proteinExistence type="predicted"/>
<name>A0A9Q4EWE9_MEDGN</name>
<dbReference type="Gene3D" id="3.30.2220.30">
    <property type="match status" value="1"/>
</dbReference>
<dbReference type="AlphaFoldDB" id="A0A9Q4EWE9"/>
<sequence length="190" mass="21647">MAKLTSVNGKPEENIEEEVREETFSAEETKNQLRVKEDDFIAGMLSAAAYKSEEVSQIDIVRGGKLFFSFRIHALGEEEANKSRKKHTKYVRNKQIGVKFAEETDNAKFRSSLIYHATVEEDRDKLWDNKQVWNGLIAQGHQIVTALDVIEAVLLGGEKDRIIDEINKMSGFNSENIEEVENNLEDVTKN</sequence>
<protein>
    <recommendedName>
        <fullName evidence="4">Phage XkdN-like protein</fullName>
    </recommendedName>
</protein>
<dbReference type="RefSeq" id="WP_215663846.1">
    <property type="nucleotide sequence ID" value="NZ_JAPRAY010000002.1"/>
</dbReference>
<dbReference type="InterPro" id="IPR038559">
    <property type="entry name" value="XkdN-like_sf"/>
</dbReference>
<reference evidence="2" key="1">
    <citation type="submission" date="2022-11" db="EMBL/GenBank/DDBJ databases">
        <title>Temperate bacteriophages infecting mucin-degrading bacterium Ruminococcus gnavus from the human gut.</title>
        <authorList>
            <person name="Buttimer C."/>
        </authorList>
    </citation>
    <scope>NUCLEOTIDE SEQUENCE</scope>
    <source>
        <strain evidence="2">CCUG 49994</strain>
    </source>
</reference>
<evidence type="ECO:0008006" key="4">
    <source>
        <dbReference type="Google" id="ProtNLM"/>
    </source>
</evidence>
<evidence type="ECO:0000313" key="2">
    <source>
        <dbReference type="EMBL" id="MCZ0666233.1"/>
    </source>
</evidence>